<keyword evidence="7" id="KW-1185">Reference proteome</keyword>
<feature type="domain" description="Carbohydrate kinase PfkB" evidence="5">
    <location>
        <begin position="94"/>
        <end position="352"/>
    </location>
</feature>
<dbReference type="OrthoDB" id="415590at2759"/>
<evidence type="ECO:0000259" key="5">
    <source>
        <dbReference type="Pfam" id="PF00294"/>
    </source>
</evidence>
<dbReference type="InterPro" id="IPR052700">
    <property type="entry name" value="Carb_kinase_PfkB-like"/>
</dbReference>
<dbReference type="InterPro" id="IPR029056">
    <property type="entry name" value="Ribokinase-like"/>
</dbReference>
<keyword evidence="2" id="KW-0808">Transferase</keyword>
<proteinExistence type="inferred from homology"/>
<sequence length="371" mass="40289">MKSITASAFKLCCTAALIFCKSYEHGEDCDIIEEGPSRLLFVGQAAMGMYVKYKPAVRRGEDLDISYTNEGEETFTCLGEKKGLAAINPDGPSVTTARTYAKLGGQAAFIGVLGDDDLGRQFEEAIAADGVEVKTIHRPGETTTELHSLVTPNGDRQTYLVFGAGSSISEEDVSESDMKDFDYYVVSTNMLRSPSKLALTTKMVNATLNSGKKLITLLPTSEYSVKYKDALLNIVDKSAYVCGTKEEFARLYGINNISGLKLYFLKATSGEQPIHKAVIMMTEEFGTFLFYGGKFQYILPSTALAVDTAGADDVFGGALLYGILNGYTVQQAAKLAHAAISDVLSRVGLAFSEDVETKFDEIKRVPSKRLE</sequence>
<dbReference type="PANTHER" id="PTHR43320">
    <property type="entry name" value="SUGAR KINASE"/>
    <property type="match status" value="1"/>
</dbReference>
<dbReference type="PANTHER" id="PTHR43320:SF3">
    <property type="entry name" value="CARBOHYDRATE KINASE PFKB DOMAIN-CONTAINING PROTEIN"/>
    <property type="match status" value="1"/>
</dbReference>
<reference evidence="6 7" key="1">
    <citation type="journal article" date="2017" name="BMC Genomics">
        <title>Whole-genome assembly of Babesia ovata and comparative genomics between closely related pathogens.</title>
        <authorList>
            <person name="Yamagishi J."/>
            <person name="Asada M."/>
            <person name="Hakimi H."/>
            <person name="Tanaka T.Q."/>
            <person name="Sugimoto C."/>
            <person name="Kawazu S."/>
        </authorList>
    </citation>
    <scope>NUCLEOTIDE SEQUENCE [LARGE SCALE GENOMIC DNA]</scope>
    <source>
        <strain evidence="6 7">Miyake</strain>
    </source>
</reference>
<dbReference type="InterPro" id="IPR002173">
    <property type="entry name" value="Carboh/pur_kinase_PfkB_CS"/>
</dbReference>
<accession>A0A2H6KDS4</accession>
<dbReference type="PROSITE" id="PS00584">
    <property type="entry name" value="PFKB_KINASES_2"/>
    <property type="match status" value="1"/>
</dbReference>
<evidence type="ECO:0000256" key="2">
    <source>
        <dbReference type="ARBA" id="ARBA00022679"/>
    </source>
</evidence>
<dbReference type="EMBL" id="BDSA01000002">
    <property type="protein sequence ID" value="GBE61148.1"/>
    <property type="molecule type" value="Genomic_DNA"/>
</dbReference>
<dbReference type="Proteomes" id="UP000236319">
    <property type="component" value="Unassembled WGS sequence"/>
</dbReference>
<protein>
    <submittedName>
        <fullName evidence="6">Adenosine kinase</fullName>
    </submittedName>
</protein>
<dbReference type="Pfam" id="PF00294">
    <property type="entry name" value="PfkB"/>
    <property type="match status" value="1"/>
</dbReference>
<dbReference type="InterPro" id="IPR011611">
    <property type="entry name" value="PfkB_dom"/>
</dbReference>
<dbReference type="GeneID" id="39874918"/>
<keyword evidence="4" id="KW-0732">Signal</keyword>
<evidence type="ECO:0000256" key="3">
    <source>
        <dbReference type="ARBA" id="ARBA00022777"/>
    </source>
</evidence>
<evidence type="ECO:0000256" key="4">
    <source>
        <dbReference type="SAM" id="SignalP"/>
    </source>
</evidence>
<dbReference type="SUPFAM" id="SSF53613">
    <property type="entry name" value="Ribokinase-like"/>
    <property type="match status" value="1"/>
</dbReference>
<evidence type="ECO:0000313" key="7">
    <source>
        <dbReference type="Proteomes" id="UP000236319"/>
    </source>
</evidence>
<organism evidence="6 7">
    <name type="scientific">Babesia ovata</name>
    <dbReference type="NCBI Taxonomy" id="189622"/>
    <lineage>
        <taxon>Eukaryota</taxon>
        <taxon>Sar</taxon>
        <taxon>Alveolata</taxon>
        <taxon>Apicomplexa</taxon>
        <taxon>Aconoidasida</taxon>
        <taxon>Piroplasmida</taxon>
        <taxon>Babesiidae</taxon>
        <taxon>Babesia</taxon>
    </lineage>
</organism>
<dbReference type="VEuPathDB" id="PiroplasmaDB:BOVATA_026410"/>
<gene>
    <name evidence="6" type="ORF">BOVATA_026410</name>
</gene>
<evidence type="ECO:0000313" key="6">
    <source>
        <dbReference type="EMBL" id="GBE61148.1"/>
    </source>
</evidence>
<feature type="signal peptide" evidence="4">
    <location>
        <begin position="1"/>
        <end position="20"/>
    </location>
</feature>
<keyword evidence="3 6" id="KW-0418">Kinase</keyword>
<name>A0A2H6KDS4_9APIC</name>
<comment type="caution">
    <text evidence="6">The sequence shown here is derived from an EMBL/GenBank/DDBJ whole genome shotgun (WGS) entry which is preliminary data.</text>
</comment>
<dbReference type="Gene3D" id="3.40.1190.20">
    <property type="match status" value="1"/>
</dbReference>
<dbReference type="AlphaFoldDB" id="A0A2H6KDS4"/>
<dbReference type="RefSeq" id="XP_028867391.1">
    <property type="nucleotide sequence ID" value="XM_029011558.1"/>
</dbReference>
<evidence type="ECO:0000256" key="1">
    <source>
        <dbReference type="ARBA" id="ARBA00010688"/>
    </source>
</evidence>
<dbReference type="GO" id="GO:0016301">
    <property type="term" value="F:kinase activity"/>
    <property type="evidence" value="ECO:0007669"/>
    <property type="project" value="UniProtKB-KW"/>
</dbReference>
<comment type="similarity">
    <text evidence="1">Belongs to the carbohydrate kinase PfkB family.</text>
</comment>
<feature type="chain" id="PRO_5014169145" evidence="4">
    <location>
        <begin position="21"/>
        <end position="371"/>
    </location>
</feature>